<sequence>MAVSLHERQPSPSLFSPKPPFRTGAHANFYRPPTTPVLRSSKHRPLTPSGASSRKRVRRGSTTTTPLHFTPLSTSPPTTATSSTTAWSFTTDTPADDPILRSAAASPPPFVNTYYNLAGGLDTPTALRAKATDEDRNEFRRDAGFRSSWDLNAGSLDTSAMRPSTPPPRHSSVALGPTTPPRERHSRRRSCTPSGPRSPGGWTALMAAIAGRMWEFCKTSAFRGFYAGGGRGYALKPGANDSAVSWQDLADSSTSLLPLVPREVPVEINSRSTPIPGHYPSSSPTAPSPDSRPAPKRIHTDSSQGWVVVSHEGKDDRRSRESTPRLASRRTPGFQAVNAAAAIPRPVSRGGSRRSLVPVSRRGAAAATGGSRPGSRAGLVKKGSPGLSRPSSRQSSVPRGEPASPAKAEAQKWQARLRREERAQDASIRRLNEQLKAMIKEGKEALGTKIEVEAWCEGDGAMDVDEGVGRGGELEDEGFGEGSWTEGAERRDRW</sequence>
<organism evidence="2 3">
    <name type="scientific">Trichodelitschia bisporula</name>
    <dbReference type="NCBI Taxonomy" id="703511"/>
    <lineage>
        <taxon>Eukaryota</taxon>
        <taxon>Fungi</taxon>
        <taxon>Dikarya</taxon>
        <taxon>Ascomycota</taxon>
        <taxon>Pezizomycotina</taxon>
        <taxon>Dothideomycetes</taxon>
        <taxon>Dothideomycetes incertae sedis</taxon>
        <taxon>Phaeotrichales</taxon>
        <taxon>Phaeotrichaceae</taxon>
        <taxon>Trichodelitschia</taxon>
    </lineage>
</organism>
<evidence type="ECO:0000313" key="2">
    <source>
        <dbReference type="EMBL" id="KAF2403434.1"/>
    </source>
</evidence>
<feature type="compositionally biased region" description="Low complexity" evidence="1">
    <location>
        <begin position="61"/>
        <end position="93"/>
    </location>
</feature>
<feature type="compositionally biased region" description="Low complexity" evidence="1">
    <location>
        <begin position="344"/>
        <end position="400"/>
    </location>
</feature>
<proteinExistence type="predicted"/>
<reference evidence="2" key="1">
    <citation type="journal article" date="2020" name="Stud. Mycol.">
        <title>101 Dothideomycetes genomes: a test case for predicting lifestyles and emergence of pathogens.</title>
        <authorList>
            <person name="Haridas S."/>
            <person name="Albert R."/>
            <person name="Binder M."/>
            <person name="Bloem J."/>
            <person name="Labutti K."/>
            <person name="Salamov A."/>
            <person name="Andreopoulos B."/>
            <person name="Baker S."/>
            <person name="Barry K."/>
            <person name="Bills G."/>
            <person name="Bluhm B."/>
            <person name="Cannon C."/>
            <person name="Castanera R."/>
            <person name="Culley D."/>
            <person name="Daum C."/>
            <person name="Ezra D."/>
            <person name="Gonzalez J."/>
            <person name="Henrissat B."/>
            <person name="Kuo A."/>
            <person name="Liang C."/>
            <person name="Lipzen A."/>
            <person name="Lutzoni F."/>
            <person name="Magnuson J."/>
            <person name="Mondo S."/>
            <person name="Nolan M."/>
            <person name="Ohm R."/>
            <person name="Pangilinan J."/>
            <person name="Park H.-J."/>
            <person name="Ramirez L."/>
            <person name="Alfaro M."/>
            <person name="Sun H."/>
            <person name="Tritt A."/>
            <person name="Yoshinaga Y."/>
            <person name="Zwiers L.-H."/>
            <person name="Turgeon B."/>
            <person name="Goodwin S."/>
            <person name="Spatafora J."/>
            <person name="Crous P."/>
            <person name="Grigoriev I."/>
        </authorList>
    </citation>
    <scope>NUCLEOTIDE SEQUENCE</scope>
    <source>
        <strain evidence="2">CBS 262.69</strain>
    </source>
</reference>
<dbReference type="AlphaFoldDB" id="A0A6G1I5H1"/>
<gene>
    <name evidence="2" type="ORF">EJ06DRAFT_579478</name>
</gene>
<dbReference type="OrthoDB" id="5138418at2759"/>
<evidence type="ECO:0000256" key="1">
    <source>
        <dbReference type="SAM" id="MobiDB-lite"/>
    </source>
</evidence>
<feature type="region of interest" description="Disordered" evidence="1">
    <location>
        <begin position="152"/>
        <end position="201"/>
    </location>
</feature>
<keyword evidence="3" id="KW-1185">Reference proteome</keyword>
<dbReference type="EMBL" id="ML996689">
    <property type="protein sequence ID" value="KAF2403434.1"/>
    <property type="molecule type" value="Genomic_DNA"/>
</dbReference>
<name>A0A6G1I5H1_9PEZI</name>
<protein>
    <submittedName>
        <fullName evidence="2">Uncharacterized protein</fullName>
    </submittedName>
</protein>
<accession>A0A6G1I5H1</accession>
<feature type="region of interest" description="Disordered" evidence="1">
    <location>
        <begin position="1"/>
        <end position="93"/>
    </location>
</feature>
<evidence type="ECO:0000313" key="3">
    <source>
        <dbReference type="Proteomes" id="UP000799640"/>
    </source>
</evidence>
<feature type="region of interest" description="Disordered" evidence="1">
    <location>
        <begin position="269"/>
        <end position="424"/>
    </location>
</feature>
<feature type="region of interest" description="Disordered" evidence="1">
    <location>
        <begin position="461"/>
        <end position="494"/>
    </location>
</feature>
<dbReference type="Proteomes" id="UP000799640">
    <property type="component" value="Unassembled WGS sequence"/>
</dbReference>
<feature type="compositionally biased region" description="Basic and acidic residues" evidence="1">
    <location>
        <begin position="311"/>
        <end position="323"/>
    </location>
</feature>